<keyword evidence="1" id="KW-0460">Magnesium</keyword>
<feature type="non-terminal residue" evidence="4">
    <location>
        <position position="110"/>
    </location>
</feature>
<dbReference type="AlphaFoldDB" id="T0ZHS6"/>
<gene>
    <name evidence="4" type="ORF">B1A_15303</name>
</gene>
<feature type="compositionally biased region" description="Polar residues" evidence="2">
    <location>
        <begin position="32"/>
        <end position="48"/>
    </location>
</feature>
<comment type="caution">
    <text evidence="4">The sequence shown here is derived from an EMBL/GenBank/DDBJ whole genome shotgun (WGS) entry which is preliminary data.</text>
</comment>
<feature type="domain" description="Enolase N-terminal" evidence="3">
    <location>
        <begin position="7"/>
        <end position="109"/>
    </location>
</feature>
<dbReference type="SMART" id="SM01193">
    <property type="entry name" value="Enolase_N"/>
    <property type="match status" value="1"/>
</dbReference>
<dbReference type="InterPro" id="IPR020811">
    <property type="entry name" value="Enolase_N"/>
</dbReference>
<evidence type="ECO:0000256" key="2">
    <source>
        <dbReference type="SAM" id="MobiDB-lite"/>
    </source>
</evidence>
<dbReference type="EMBL" id="AUZX01011228">
    <property type="protein sequence ID" value="EQD43972.1"/>
    <property type="molecule type" value="Genomic_DNA"/>
</dbReference>
<reference evidence="4" key="1">
    <citation type="submission" date="2013-08" db="EMBL/GenBank/DDBJ databases">
        <authorList>
            <person name="Mendez C."/>
            <person name="Richter M."/>
            <person name="Ferrer M."/>
            <person name="Sanchez J."/>
        </authorList>
    </citation>
    <scope>NUCLEOTIDE SEQUENCE</scope>
</reference>
<dbReference type="Pfam" id="PF03952">
    <property type="entry name" value="Enolase_N"/>
    <property type="match status" value="1"/>
</dbReference>
<dbReference type="SUPFAM" id="SSF54826">
    <property type="entry name" value="Enolase N-terminal domain-like"/>
    <property type="match status" value="1"/>
</dbReference>
<dbReference type="PANTHER" id="PTHR11902">
    <property type="entry name" value="ENOLASE"/>
    <property type="match status" value="1"/>
</dbReference>
<feature type="region of interest" description="Disordered" evidence="2">
    <location>
        <begin position="32"/>
        <end position="56"/>
    </location>
</feature>
<keyword evidence="4" id="KW-0670">Pyruvate</keyword>
<accession>T0ZHS6</accession>
<dbReference type="InterPro" id="IPR000941">
    <property type="entry name" value="Enolase"/>
</dbReference>
<protein>
    <submittedName>
        <fullName evidence="4">Phosphopyruvate hydratase</fullName>
    </submittedName>
</protein>
<reference evidence="4" key="2">
    <citation type="journal article" date="2014" name="ISME J.">
        <title>Microbial stratification in low pH oxic and suboxic macroscopic growths along an acid mine drainage.</title>
        <authorList>
            <person name="Mendez-Garcia C."/>
            <person name="Mesa V."/>
            <person name="Sprenger R.R."/>
            <person name="Richter M."/>
            <person name="Diez M.S."/>
            <person name="Solano J."/>
            <person name="Bargiela R."/>
            <person name="Golyshina O.V."/>
            <person name="Manteca A."/>
            <person name="Ramos J.L."/>
            <person name="Gallego J.R."/>
            <person name="Llorente I."/>
            <person name="Martins Dos Santos V.A."/>
            <person name="Jensen O.N."/>
            <person name="Pelaez A.I."/>
            <person name="Sanchez J."/>
            <person name="Ferrer M."/>
        </authorList>
    </citation>
    <scope>NUCLEOTIDE SEQUENCE</scope>
</reference>
<sequence length="110" mass="11578">MSSNTQIQSIRAIEILDSRGFPTLRVTVRLQDGTSGAASVPSGASTGENEAVELRDGDARRYGGKGVLKAVANVNEIIGPRLIGFEASAQARIDRMMCDLDGTANKSKLG</sequence>
<evidence type="ECO:0000259" key="3">
    <source>
        <dbReference type="SMART" id="SM01193"/>
    </source>
</evidence>
<evidence type="ECO:0000313" key="4">
    <source>
        <dbReference type="EMBL" id="EQD43972.1"/>
    </source>
</evidence>
<dbReference type="GO" id="GO:0000287">
    <property type="term" value="F:magnesium ion binding"/>
    <property type="evidence" value="ECO:0007669"/>
    <property type="project" value="InterPro"/>
</dbReference>
<dbReference type="PANTHER" id="PTHR11902:SF1">
    <property type="entry name" value="ENOLASE"/>
    <property type="match status" value="1"/>
</dbReference>
<dbReference type="Gene3D" id="3.30.390.10">
    <property type="entry name" value="Enolase-like, N-terminal domain"/>
    <property type="match status" value="1"/>
</dbReference>
<evidence type="ECO:0000256" key="1">
    <source>
        <dbReference type="ARBA" id="ARBA00022842"/>
    </source>
</evidence>
<name>T0ZHS6_9ZZZZ</name>
<dbReference type="GO" id="GO:0000015">
    <property type="term" value="C:phosphopyruvate hydratase complex"/>
    <property type="evidence" value="ECO:0007669"/>
    <property type="project" value="InterPro"/>
</dbReference>
<dbReference type="GO" id="GO:0006096">
    <property type="term" value="P:glycolytic process"/>
    <property type="evidence" value="ECO:0007669"/>
    <property type="project" value="InterPro"/>
</dbReference>
<proteinExistence type="predicted"/>
<organism evidence="4">
    <name type="scientific">mine drainage metagenome</name>
    <dbReference type="NCBI Taxonomy" id="410659"/>
    <lineage>
        <taxon>unclassified sequences</taxon>
        <taxon>metagenomes</taxon>
        <taxon>ecological metagenomes</taxon>
    </lineage>
</organism>
<dbReference type="GO" id="GO:0004634">
    <property type="term" value="F:phosphopyruvate hydratase activity"/>
    <property type="evidence" value="ECO:0007669"/>
    <property type="project" value="InterPro"/>
</dbReference>
<dbReference type="InterPro" id="IPR029017">
    <property type="entry name" value="Enolase-like_N"/>
</dbReference>